<name>G8BXU2_TETPH</name>
<dbReference type="GO" id="GO:0031505">
    <property type="term" value="P:fungal-type cell wall organization"/>
    <property type="evidence" value="ECO:0007669"/>
    <property type="project" value="TreeGrafter"/>
</dbReference>
<organism evidence="4 5">
    <name type="scientific">Tetrapisispora phaffii (strain ATCC 24235 / CBS 4417 / NBRC 1672 / NRRL Y-8282 / UCD 70-5)</name>
    <name type="common">Yeast</name>
    <name type="synonym">Fabospora phaffii</name>
    <dbReference type="NCBI Taxonomy" id="1071381"/>
    <lineage>
        <taxon>Eukaryota</taxon>
        <taxon>Fungi</taxon>
        <taxon>Dikarya</taxon>
        <taxon>Ascomycota</taxon>
        <taxon>Saccharomycotina</taxon>
        <taxon>Saccharomycetes</taxon>
        <taxon>Saccharomycetales</taxon>
        <taxon>Saccharomycetaceae</taxon>
        <taxon>Tetrapisispora</taxon>
    </lineage>
</organism>
<dbReference type="InterPro" id="IPR000992">
    <property type="entry name" value="SRP1_TIP1"/>
</dbReference>
<keyword evidence="2 3" id="KW-0732">Signal</keyword>
<dbReference type="InterPro" id="IPR050788">
    <property type="entry name" value="Yeast_SRP1/TIP1_CWP"/>
</dbReference>
<keyword evidence="5" id="KW-1185">Reference proteome</keyword>
<dbReference type="Pfam" id="PF00399">
    <property type="entry name" value="PIR"/>
    <property type="match status" value="1"/>
</dbReference>
<dbReference type="GeneID" id="11532846"/>
<dbReference type="STRING" id="1071381.G8BXU2"/>
<protein>
    <submittedName>
        <fullName evidence="4">Uncharacterized protein</fullName>
    </submittedName>
</protein>
<dbReference type="HOGENOM" id="CLU_071083_0_0_1"/>
<sequence>MQMSIAKFAALLAVAASASALTTEQQIQEMEILLTDVGANLNDYVGLVGQMDIPDALFDIYGEMLTATDDSYTTLLAQLDMSQISTMMTALPWYSSRLLPLVSTFNDVAAAAATSSTAAAATTSSSVAAETTSSSVAAVTTSSSVAAATTSSSSAAETTSTSAAAETTSSAAAAKTTVAAVSQITDGQIQATTGATINEQLENGAARNVAGLGAVAFAAAMLL</sequence>
<dbReference type="Pfam" id="PF00660">
    <property type="entry name" value="SRP1_TIP1"/>
    <property type="match status" value="1"/>
</dbReference>
<dbReference type="OrthoDB" id="4069694at2759"/>
<dbReference type="RefSeq" id="XP_003687154.1">
    <property type="nucleotide sequence ID" value="XM_003687106.1"/>
</dbReference>
<dbReference type="PROSITE" id="PS50256">
    <property type="entry name" value="PIR_REPEAT_2"/>
    <property type="match status" value="1"/>
</dbReference>
<dbReference type="GO" id="GO:0000324">
    <property type="term" value="C:fungal-type vacuole"/>
    <property type="evidence" value="ECO:0007669"/>
    <property type="project" value="TreeGrafter"/>
</dbReference>
<evidence type="ECO:0000256" key="2">
    <source>
        <dbReference type="ARBA" id="ARBA00022729"/>
    </source>
</evidence>
<proteinExistence type="predicted"/>
<evidence type="ECO:0000313" key="4">
    <source>
        <dbReference type="EMBL" id="CCE64720.1"/>
    </source>
</evidence>
<dbReference type="OMA" id="MAYIKIA"/>
<feature type="chain" id="PRO_5003508595" evidence="3">
    <location>
        <begin position="21"/>
        <end position="223"/>
    </location>
</feature>
<dbReference type="eggNOG" id="ENOG502RYU4">
    <property type="taxonomic scope" value="Eukaryota"/>
</dbReference>
<feature type="signal peptide" evidence="3">
    <location>
        <begin position="1"/>
        <end position="20"/>
    </location>
</feature>
<dbReference type="PROSITE" id="PS00724">
    <property type="entry name" value="SRP1_TIP1"/>
    <property type="match status" value="1"/>
</dbReference>
<dbReference type="PANTHER" id="PTHR31002">
    <property type="entry name" value="SERIPAUPERIN"/>
    <property type="match status" value="1"/>
</dbReference>
<dbReference type="Proteomes" id="UP000005666">
    <property type="component" value="Chromosome 9"/>
</dbReference>
<reference evidence="4 5" key="1">
    <citation type="journal article" date="2011" name="Proc. Natl. Acad. Sci. U.S.A.">
        <title>Evolutionary erosion of yeast sex chromosomes by mating-type switching accidents.</title>
        <authorList>
            <person name="Gordon J.L."/>
            <person name="Armisen D."/>
            <person name="Proux-Wera E."/>
            <person name="Oheigeartaigh S.S."/>
            <person name="Byrne K.P."/>
            <person name="Wolfe K.H."/>
        </authorList>
    </citation>
    <scope>NUCLEOTIDE SEQUENCE [LARGE SCALE GENOMIC DNA]</scope>
    <source>
        <strain evidence="5">ATCC 24235 / CBS 4417 / NBRC 1672 / NRRL Y-8282 / UCD 70-5</strain>
    </source>
</reference>
<dbReference type="PANTHER" id="PTHR31002:SF34">
    <property type="entry name" value="CELL WALL PROTEIN CWP1-RELATED"/>
    <property type="match status" value="1"/>
</dbReference>
<evidence type="ECO:0000313" key="5">
    <source>
        <dbReference type="Proteomes" id="UP000005666"/>
    </source>
</evidence>
<dbReference type="KEGG" id="tpf:TPHA_0I02160"/>
<dbReference type="InterPro" id="IPR000420">
    <property type="entry name" value="Yeast_PIR_rpt"/>
</dbReference>
<accession>G8BXU2</accession>
<evidence type="ECO:0000256" key="1">
    <source>
        <dbReference type="ARBA" id="ARBA00004196"/>
    </source>
</evidence>
<dbReference type="GO" id="GO:0009277">
    <property type="term" value="C:fungal-type cell wall"/>
    <property type="evidence" value="ECO:0007669"/>
    <property type="project" value="TreeGrafter"/>
</dbReference>
<dbReference type="PROSITE" id="PS00929">
    <property type="entry name" value="PIR_REPEAT_1"/>
    <property type="match status" value="1"/>
</dbReference>
<dbReference type="EMBL" id="HE612864">
    <property type="protein sequence ID" value="CCE64720.1"/>
    <property type="molecule type" value="Genomic_DNA"/>
</dbReference>
<evidence type="ECO:0000256" key="3">
    <source>
        <dbReference type="SAM" id="SignalP"/>
    </source>
</evidence>
<comment type="subcellular location">
    <subcellularLocation>
        <location evidence="1">Cell envelope</location>
    </subcellularLocation>
</comment>
<gene>
    <name evidence="4" type="primary">TPHA0I02160</name>
    <name evidence="4" type="ordered locus">TPHA_0I02160</name>
</gene>
<dbReference type="AlphaFoldDB" id="G8BXU2"/>
<dbReference type="GO" id="GO:0005199">
    <property type="term" value="F:structural constituent of cell wall"/>
    <property type="evidence" value="ECO:0007669"/>
    <property type="project" value="InterPro"/>
</dbReference>